<evidence type="ECO:0000313" key="2">
    <source>
        <dbReference type="EMBL" id="MDV6267014.1"/>
    </source>
</evidence>
<dbReference type="Pfam" id="PF01872">
    <property type="entry name" value="RibD_C"/>
    <property type="match status" value="1"/>
</dbReference>
<dbReference type="SUPFAM" id="SSF53597">
    <property type="entry name" value="Dihydrofolate reductase-like"/>
    <property type="match status" value="1"/>
</dbReference>
<reference evidence="2 3" key="1">
    <citation type="submission" date="2023-10" db="EMBL/GenBank/DDBJ databases">
        <title>Development of a sustainable strategy for remediation of hydrocarbon-contaminated territories based on the waste exchange concept.</title>
        <authorList>
            <person name="Krivoruchko A."/>
        </authorList>
    </citation>
    <scope>NUCLEOTIDE SEQUENCE [LARGE SCALE GENOMIC DNA]</scope>
    <source>
        <strain evidence="2 3">IEGM 1203</strain>
    </source>
</reference>
<dbReference type="InterPro" id="IPR024072">
    <property type="entry name" value="DHFR-like_dom_sf"/>
</dbReference>
<dbReference type="EMBL" id="JAWLKB010000004">
    <property type="protein sequence ID" value="MDV6267014.1"/>
    <property type="molecule type" value="Genomic_DNA"/>
</dbReference>
<evidence type="ECO:0000313" key="3">
    <source>
        <dbReference type="Proteomes" id="UP001185927"/>
    </source>
</evidence>
<evidence type="ECO:0000259" key="1">
    <source>
        <dbReference type="Pfam" id="PF01872"/>
    </source>
</evidence>
<dbReference type="PANTHER" id="PTHR38011">
    <property type="entry name" value="DIHYDROFOLATE REDUCTASE FAMILY PROTEIN (AFU_ORTHOLOGUE AFUA_8G06820)"/>
    <property type="match status" value="1"/>
</dbReference>
<sequence length="199" mass="21959">MHTSGQGIGMGKIVVTEFVSLDMVMEAPGGEPGYAHTGWVFPYQEGDQMKFKLDETLAADVLLLGRRTYESFAGAWPEREDDQGFADKMNEMPKYVVTSSTEPLEWNNSTALEGPIEESVPKLKEQIDGEILVAGSRTLVHALLLAGLVDELRLMVFPVILGSGGKVFPESEDKIVLELVEDRRYESGVQVLTYHPKVA</sequence>
<proteinExistence type="predicted"/>
<gene>
    <name evidence="2" type="ORF">R3Q16_10410</name>
</gene>
<comment type="caution">
    <text evidence="2">The sequence shown here is derived from an EMBL/GenBank/DDBJ whole genome shotgun (WGS) entry which is preliminary data.</text>
</comment>
<protein>
    <submittedName>
        <fullName evidence="2">Dihydrofolate reductase family protein</fullName>
    </submittedName>
</protein>
<feature type="domain" description="Bacterial bifunctional deaminase-reductase C-terminal" evidence="1">
    <location>
        <begin position="12"/>
        <end position="190"/>
    </location>
</feature>
<dbReference type="InterPro" id="IPR002734">
    <property type="entry name" value="RibDG_C"/>
</dbReference>
<dbReference type="RefSeq" id="WP_233365882.1">
    <property type="nucleotide sequence ID" value="NZ_JACLZG010000069.1"/>
</dbReference>
<organism evidence="2 3">
    <name type="scientific">Rhodococcus globerulus</name>
    <dbReference type="NCBI Taxonomy" id="33008"/>
    <lineage>
        <taxon>Bacteria</taxon>
        <taxon>Bacillati</taxon>
        <taxon>Actinomycetota</taxon>
        <taxon>Actinomycetes</taxon>
        <taxon>Mycobacteriales</taxon>
        <taxon>Nocardiaceae</taxon>
        <taxon>Rhodococcus</taxon>
    </lineage>
</organism>
<accession>A0ABU4BS11</accession>
<dbReference type="InterPro" id="IPR050765">
    <property type="entry name" value="Riboflavin_Biosynth_HTPR"/>
</dbReference>
<dbReference type="Gene3D" id="3.40.430.10">
    <property type="entry name" value="Dihydrofolate Reductase, subunit A"/>
    <property type="match status" value="1"/>
</dbReference>
<dbReference type="Proteomes" id="UP001185927">
    <property type="component" value="Unassembled WGS sequence"/>
</dbReference>
<dbReference type="PANTHER" id="PTHR38011:SF11">
    <property type="entry name" value="2,5-DIAMINO-6-RIBOSYLAMINO-4(3H)-PYRIMIDINONE 5'-PHOSPHATE REDUCTASE"/>
    <property type="match status" value="1"/>
</dbReference>
<name>A0ABU4BS11_RHOGO</name>
<keyword evidence="3" id="KW-1185">Reference proteome</keyword>